<accession>A0A9W7F9L7</accession>
<evidence type="ECO:0000313" key="2">
    <source>
        <dbReference type="Proteomes" id="UP001165122"/>
    </source>
</evidence>
<sequence>MMIGYIDEYSSVVPLCIFSEESSNVLRTPSITDTDELPTDFVHDEQNPSIYKPADCKIIHILNHQIITLSARQVGGGQGLGNPHGEHCEDVYTIEIKQFIDEVGPEYMKKLNVPLRVDRIS</sequence>
<dbReference type="AlphaFoldDB" id="A0A9W7F9L7"/>
<dbReference type="OrthoDB" id="42467at2759"/>
<dbReference type="EMBL" id="BRXW01000091">
    <property type="protein sequence ID" value="GMI05794.1"/>
    <property type="molecule type" value="Genomic_DNA"/>
</dbReference>
<evidence type="ECO:0000313" key="1">
    <source>
        <dbReference type="EMBL" id="GMI05794.1"/>
    </source>
</evidence>
<proteinExistence type="predicted"/>
<keyword evidence="2" id="KW-1185">Reference proteome</keyword>
<reference evidence="2" key="1">
    <citation type="journal article" date="2023" name="Commun. Biol.">
        <title>Genome analysis of Parmales, the sister group of diatoms, reveals the evolutionary specialization of diatoms from phago-mixotrophs to photoautotrophs.</title>
        <authorList>
            <person name="Ban H."/>
            <person name="Sato S."/>
            <person name="Yoshikawa S."/>
            <person name="Yamada K."/>
            <person name="Nakamura Y."/>
            <person name="Ichinomiya M."/>
            <person name="Sato N."/>
            <person name="Blanc-Mathieu R."/>
            <person name="Endo H."/>
            <person name="Kuwata A."/>
            <person name="Ogata H."/>
        </authorList>
    </citation>
    <scope>NUCLEOTIDE SEQUENCE [LARGE SCALE GENOMIC DNA]</scope>
    <source>
        <strain evidence="2">NIES 3700</strain>
    </source>
</reference>
<gene>
    <name evidence="1" type="ORF">TrLO_g345</name>
</gene>
<protein>
    <submittedName>
        <fullName evidence="1">Uncharacterized protein</fullName>
    </submittedName>
</protein>
<dbReference type="Proteomes" id="UP001165122">
    <property type="component" value="Unassembled WGS sequence"/>
</dbReference>
<comment type="caution">
    <text evidence="1">The sequence shown here is derived from an EMBL/GenBank/DDBJ whole genome shotgun (WGS) entry which is preliminary data.</text>
</comment>
<name>A0A9W7F9L7_9STRA</name>
<organism evidence="1 2">
    <name type="scientific">Triparma laevis f. longispina</name>
    <dbReference type="NCBI Taxonomy" id="1714387"/>
    <lineage>
        <taxon>Eukaryota</taxon>
        <taxon>Sar</taxon>
        <taxon>Stramenopiles</taxon>
        <taxon>Ochrophyta</taxon>
        <taxon>Bolidophyceae</taxon>
        <taxon>Parmales</taxon>
        <taxon>Triparmaceae</taxon>
        <taxon>Triparma</taxon>
    </lineage>
</organism>